<accession>A0AAJ7RFL5</accession>
<dbReference type="AlphaFoldDB" id="A0AAJ7RFL5"/>
<reference evidence="2" key="1">
    <citation type="submission" date="2025-08" db="UniProtKB">
        <authorList>
            <consortium name="RefSeq"/>
        </authorList>
    </citation>
    <scope>IDENTIFICATION</scope>
</reference>
<dbReference type="Pfam" id="PF14924">
    <property type="entry name" value="MAP10_N"/>
    <property type="match status" value="1"/>
</dbReference>
<gene>
    <name evidence="2" type="primary">LOC112494241</name>
</gene>
<evidence type="ECO:0000313" key="2">
    <source>
        <dbReference type="RefSeq" id="XP_024940045.1"/>
    </source>
</evidence>
<dbReference type="KEGG" id="ccin:112494241"/>
<sequence length="256" mass="28549">MSQIYIFETFASKLTLKSDVVKDAETKNFIIKINFLNFPIMEINSTHKSSTDIISEYEEFIFNSGQLHHFNAKPKDLMKSIIKNPLKIGIFRLGDSFPLCEAIIPFSGCACELSLYSGIGKSPKPLELEGPFYLMDPGKNSAGHVQLQVAIKPYGRSIHTYYTLQHDILTFKKIGSTEDYQCTLINVPAVCSNTENNSVPDSNSIYCKRGIEFNAADDSDSAKTTKEKFVNAITGISLTADRLTFDKKTHPNPANL</sequence>
<keyword evidence="1" id="KW-1185">Reference proteome</keyword>
<proteinExistence type="predicted"/>
<dbReference type="Proteomes" id="UP000694920">
    <property type="component" value="Unplaced"/>
</dbReference>
<protein>
    <submittedName>
        <fullName evidence="2">Uncharacterized protein LOC112494241</fullName>
    </submittedName>
</protein>
<evidence type="ECO:0000313" key="1">
    <source>
        <dbReference type="Proteomes" id="UP000694920"/>
    </source>
</evidence>
<dbReference type="GeneID" id="112494241"/>
<dbReference type="RefSeq" id="XP_024940045.1">
    <property type="nucleotide sequence ID" value="XM_025084277.1"/>
</dbReference>
<name>A0AAJ7RFL5_CEPCN</name>
<organism evidence="1 2">
    <name type="scientific">Cephus cinctus</name>
    <name type="common">Wheat stem sawfly</name>
    <dbReference type="NCBI Taxonomy" id="211228"/>
    <lineage>
        <taxon>Eukaryota</taxon>
        <taxon>Metazoa</taxon>
        <taxon>Ecdysozoa</taxon>
        <taxon>Arthropoda</taxon>
        <taxon>Hexapoda</taxon>
        <taxon>Insecta</taxon>
        <taxon>Pterygota</taxon>
        <taxon>Neoptera</taxon>
        <taxon>Endopterygota</taxon>
        <taxon>Hymenoptera</taxon>
        <taxon>Cephoidea</taxon>
        <taxon>Cephidae</taxon>
        <taxon>Cephus</taxon>
    </lineage>
</organism>